<feature type="transmembrane region" description="Helical" evidence="7">
    <location>
        <begin position="209"/>
        <end position="229"/>
    </location>
</feature>
<feature type="domain" description="Major facilitator superfamily associated" evidence="8">
    <location>
        <begin position="2"/>
        <end position="303"/>
    </location>
</feature>
<feature type="transmembrane region" description="Helical" evidence="7">
    <location>
        <begin position="125"/>
        <end position="149"/>
    </location>
</feature>
<comment type="similarity">
    <text evidence="2">Belongs to the major facilitator superfamily. MFSD6 family.</text>
</comment>
<name>A0A4Q9LBX7_9MICR</name>
<dbReference type="GO" id="GO:0016020">
    <property type="term" value="C:membrane"/>
    <property type="evidence" value="ECO:0007669"/>
    <property type="project" value="UniProtKB-SubCell"/>
</dbReference>
<dbReference type="SUPFAM" id="SSF103473">
    <property type="entry name" value="MFS general substrate transporter"/>
    <property type="match status" value="1"/>
</dbReference>
<dbReference type="Proteomes" id="UP000292362">
    <property type="component" value="Unassembled WGS sequence"/>
</dbReference>
<evidence type="ECO:0000256" key="7">
    <source>
        <dbReference type="SAM" id="Phobius"/>
    </source>
</evidence>
<dbReference type="InterPro" id="IPR024989">
    <property type="entry name" value="MFS_assoc_dom"/>
</dbReference>
<evidence type="ECO:0000313" key="10">
    <source>
        <dbReference type="Proteomes" id="UP000292362"/>
    </source>
</evidence>
<dbReference type="PANTHER" id="PTHR16172:SF41">
    <property type="entry name" value="MAJOR FACILITATOR SUPERFAMILY DOMAIN-CONTAINING PROTEIN 6-LIKE"/>
    <property type="match status" value="1"/>
</dbReference>
<feature type="region of interest" description="Disordered" evidence="6">
    <location>
        <begin position="382"/>
        <end position="411"/>
    </location>
</feature>
<comment type="caution">
    <text evidence="9">The sequence shown here is derived from an EMBL/GenBank/DDBJ whole genome shotgun (WGS) entry which is preliminary data.</text>
</comment>
<evidence type="ECO:0000256" key="6">
    <source>
        <dbReference type="SAM" id="MobiDB-lite"/>
    </source>
</evidence>
<evidence type="ECO:0000256" key="1">
    <source>
        <dbReference type="ARBA" id="ARBA00004141"/>
    </source>
</evidence>
<dbReference type="VEuPathDB" id="MicrosporidiaDB:CWI37_0021p0020"/>
<protein>
    <submittedName>
        <fullName evidence="9">MFS_1-like transporter</fullName>
    </submittedName>
</protein>
<evidence type="ECO:0000256" key="3">
    <source>
        <dbReference type="ARBA" id="ARBA00022692"/>
    </source>
</evidence>
<keyword evidence="5 7" id="KW-0472">Membrane</keyword>
<comment type="subcellular location">
    <subcellularLocation>
        <location evidence="1">Membrane</location>
        <topology evidence="1">Multi-pass membrane protein</topology>
    </subcellularLocation>
</comment>
<accession>A0A4Q9LBX7</accession>
<evidence type="ECO:0000256" key="4">
    <source>
        <dbReference type="ARBA" id="ARBA00022989"/>
    </source>
</evidence>
<keyword evidence="4 7" id="KW-1133">Transmembrane helix</keyword>
<evidence type="ECO:0000313" key="9">
    <source>
        <dbReference type="EMBL" id="TBU05353.1"/>
    </source>
</evidence>
<dbReference type="AlphaFoldDB" id="A0A4Q9LBX7"/>
<dbReference type="Gene3D" id="1.20.1250.20">
    <property type="entry name" value="MFS general substrate transporter like domains"/>
    <property type="match status" value="1"/>
</dbReference>
<dbReference type="InterPro" id="IPR051717">
    <property type="entry name" value="MFS_MFSD6"/>
</dbReference>
<feature type="transmembrane region" description="Helical" evidence="7">
    <location>
        <begin position="277"/>
        <end position="300"/>
    </location>
</feature>
<evidence type="ECO:0000256" key="2">
    <source>
        <dbReference type="ARBA" id="ARBA00005241"/>
    </source>
</evidence>
<feature type="compositionally biased region" description="Basic and acidic residues" evidence="6">
    <location>
        <begin position="391"/>
        <end position="411"/>
    </location>
</feature>
<evidence type="ECO:0000256" key="5">
    <source>
        <dbReference type="ARBA" id="ARBA00023136"/>
    </source>
</evidence>
<reference evidence="9 10" key="1">
    <citation type="submission" date="2017-12" db="EMBL/GenBank/DDBJ databases">
        <authorList>
            <person name="Pombert J.-F."/>
            <person name="Haag K.L."/>
            <person name="Ebert D."/>
        </authorList>
    </citation>
    <scope>NUCLEOTIDE SEQUENCE [LARGE SCALE GENOMIC DNA]</scope>
    <source>
        <strain evidence="9">FI-OER-3-3</strain>
    </source>
</reference>
<feature type="transmembrane region" description="Helical" evidence="7">
    <location>
        <begin position="321"/>
        <end position="342"/>
    </location>
</feature>
<feature type="transmembrane region" description="Helical" evidence="7">
    <location>
        <begin position="82"/>
        <end position="99"/>
    </location>
</feature>
<proteinExistence type="inferred from homology"/>
<dbReference type="EMBL" id="PITJ01000021">
    <property type="protein sequence ID" value="TBU05353.1"/>
    <property type="molecule type" value="Genomic_DNA"/>
</dbReference>
<dbReference type="PANTHER" id="PTHR16172">
    <property type="entry name" value="MAJOR FACILITATOR SUPERFAMILY DOMAIN-CONTAINING PROTEIN 6-LIKE"/>
    <property type="match status" value="1"/>
</dbReference>
<dbReference type="Pfam" id="PF12832">
    <property type="entry name" value="MFS_1_like"/>
    <property type="match status" value="1"/>
</dbReference>
<evidence type="ECO:0000259" key="8">
    <source>
        <dbReference type="Pfam" id="PF12832"/>
    </source>
</evidence>
<dbReference type="InterPro" id="IPR036259">
    <property type="entry name" value="MFS_trans_sf"/>
</dbReference>
<sequence>MLMYLILCNAIPPLLDRITLQYLHHMNVGSKTYGRQRMWGTVGYVISNIITEKITKPTSTSDDITSEGKDSSKDRNFDTLRPYHIITTILSSLGTFFLFKSINTEGQRSTRDIESGWKDLLRNKAYMFFILIILLNGITRSAMTTYLTIYQSEILELKGYSIPEHWPGFIRTIINIFNENPLATSSFFGVILEITILYNSNYITTRFGLYWPLLFAQVSQFIRFFAYFCMSYKNPHAFAFSCSFELMKGLNFGFTHTSGVQLATIMCPPHLKSTSQMIYSGTFTGLSSIFAGLIFGQIFAKKKLQDKDVSMDYKVSTYQRFYFVNLIVSALSILLFVVKYGLRDRVLTWEPFRWRRETGDEAKRDVEAYVVEVNKKEHHNESTEALQNEITGKEESEGCEEREGREGCEGEKGEGSVLDMCVSNVLVVSVSNVLVVRYGVSIEYLI</sequence>
<gene>
    <name evidence="9" type="ORF">CWI37_0021p0020</name>
</gene>
<keyword evidence="3 7" id="KW-0812">Transmembrane</keyword>
<organism evidence="9 10">
    <name type="scientific">Hamiltosporidium tvaerminnensis</name>
    <dbReference type="NCBI Taxonomy" id="1176355"/>
    <lineage>
        <taxon>Eukaryota</taxon>
        <taxon>Fungi</taxon>
        <taxon>Fungi incertae sedis</taxon>
        <taxon>Microsporidia</taxon>
        <taxon>Dubosqiidae</taxon>
        <taxon>Hamiltosporidium</taxon>
    </lineage>
</organism>